<evidence type="ECO:0000313" key="2">
    <source>
        <dbReference type="EMBL" id="CCC94094.1"/>
    </source>
</evidence>
<proteinExistence type="predicted"/>
<feature type="region of interest" description="Disordered" evidence="1">
    <location>
        <begin position="1281"/>
        <end position="1307"/>
    </location>
</feature>
<accession>G0UXH7</accession>
<dbReference type="VEuPathDB" id="TriTrypDB:TcIL3000_10_8700"/>
<dbReference type="EMBL" id="HE575323">
    <property type="protein sequence ID" value="CCC94094.1"/>
    <property type="molecule type" value="Genomic_DNA"/>
</dbReference>
<evidence type="ECO:0000256" key="1">
    <source>
        <dbReference type="SAM" id="MobiDB-lite"/>
    </source>
</evidence>
<gene>
    <name evidence="2" type="ORF">TCIL3000_10_8700</name>
</gene>
<reference evidence="2" key="1">
    <citation type="journal article" date="2012" name="Proc. Natl. Acad. Sci. U.S.A.">
        <title>Antigenic diversity is generated by distinct evolutionary mechanisms in African trypanosome species.</title>
        <authorList>
            <person name="Jackson A.P."/>
            <person name="Berry A."/>
            <person name="Aslett M."/>
            <person name="Allison H.C."/>
            <person name="Burton P."/>
            <person name="Vavrova-Anderson J."/>
            <person name="Brown R."/>
            <person name="Browne H."/>
            <person name="Corton N."/>
            <person name="Hauser H."/>
            <person name="Gamble J."/>
            <person name="Gilderthorp R."/>
            <person name="Marcello L."/>
            <person name="McQuillan J."/>
            <person name="Otto T.D."/>
            <person name="Quail M.A."/>
            <person name="Sanders M.J."/>
            <person name="van Tonder A."/>
            <person name="Ginger M.L."/>
            <person name="Field M.C."/>
            <person name="Barry J.D."/>
            <person name="Hertz-Fowler C."/>
            <person name="Berriman M."/>
        </authorList>
    </citation>
    <scope>NUCLEOTIDE SEQUENCE</scope>
    <source>
        <strain evidence="2">IL3000</strain>
    </source>
</reference>
<sequence length="1400" mass="153508">MLSTLFFDGADSTSALYVRTTFQGKIGDVRAQDAPNALRSCQAVESLSSGSIPVPSLRATLMWWLDRDASQVHILLVGDTIGDMSYCSRKLTVELHCPRRSIIACGVSHVRDQTVFAVSWVTSLLEAGTLRLQLQRSSDHHSHLLIVPDEQGTMTSHLFRVAASFESDALKMQEYIHDNTKESSIRRGGYSGPIIYGSFISSLPPSGSDNKLLAVVLLCNGFRIWRVNMERDGTFSEHEFSDTRSDACEGGGTHQSNGLSSWLPSWSWRNGGTKQRRYLAMSAVQMTDFFVLLRSNGSLELYDSSLSVVTGASPCHLSKEEVDFTQAFQWSALVGDGVHVITSFGKNETQRCVWARIPVGASGDLAPRSRKMAILPPTHTSALLGCVAVNSQRLALLWDVGDEEDSCVRCSLSVGSLMHANEQGLSAVLHILDAGEATDEDSESHPNDDTCLFLREAQTFFCHSHALHALTAVGDEMVLVEKVGEHVRAHVLTSDMSPLERLLETAFAITRPVGESAHNSLPLSSIHLIPAVLRENIFAPLSGVEAFCEGVELAASCAEAADHLSALLINAAHCVPVALTLGGFQVLRSASHLQGYTPSGLVDSASVAAAIDHATTYYNIPSRRASFCSYSRRFIQHTIARDFLLRIAYLLCSYIGWVGSDPDYGKSLELSRVRSALELLCAAYHSVSVTGPSTATIVPEVTKTVVDDVIRLFLQFKMSSADEFGDVIFVTDVAHRLRGCNQVLGPRACATWCNLLSRRYPCLQHFRVIRSLEVGRTSNSSQLAAMCLSATFHLAKYPAHVIKALLIDHGLILRSEGASNSMFGSVDVNEWHSLLSGGDDDTMSAVAILVYRVSLLRCIVQTGLSHHAGTSASLIREMFLTELVQLEKHVRESRSEYPGVVCALTELRLDTHLFLARAAIDDFNFGDMFHFLDDAMQCAAILDKKALYAERVSFLIGEVVENASSSDELTDSLVHVTHGSAELDGLVASKWFAYIGRLGVKGGTEELRLRAATGLYQYLCRRHAYGQAGRMMTDLVGLIRVSTMSMSNINTVLQLTSLAVTAVELIAPSAPLALSDDFCDEDTRESSAFSGYSSTGSPYSPDYVSAKSSMGREHLPWLRRRHYQAYCEQQLLKANRHVDCPDLWVENPPAAAYAAAVKRFSEVLMEARLWTEALRFASMAGYDVSVVLQNHVLDLMNYTDYTRDEEAVEEWISLVASCEEFSSSSNRYLPLRSTVITALLHNYEDMCPALLESLIEADRYEALRALLEAFEMLLQRTSSVARGSTDEEGTSYGASSSVHNDEEQSSILEGGDGYKPWLVLVEALKVGIKILSEALPNNGRLKLSDASMTVGVFDPMTRRAHELLNSPLLIGNPSLAHAEGVVREFLNLLEVVKRDKLSVA</sequence>
<organism evidence="2">
    <name type="scientific">Trypanosoma congolense (strain IL3000)</name>
    <dbReference type="NCBI Taxonomy" id="1068625"/>
    <lineage>
        <taxon>Eukaryota</taxon>
        <taxon>Discoba</taxon>
        <taxon>Euglenozoa</taxon>
        <taxon>Kinetoplastea</taxon>
        <taxon>Metakinetoplastina</taxon>
        <taxon>Trypanosomatida</taxon>
        <taxon>Trypanosomatidae</taxon>
        <taxon>Trypanosoma</taxon>
        <taxon>Nannomonas</taxon>
    </lineage>
</organism>
<protein>
    <submittedName>
        <fullName evidence="2">Uncharacterized protein TCIL3000_10_8700</fullName>
    </submittedName>
</protein>
<name>G0UXH7_TRYCI</name>